<evidence type="ECO:0000313" key="4">
    <source>
        <dbReference type="Proteomes" id="UP000278983"/>
    </source>
</evidence>
<evidence type="ECO:0000313" key="3">
    <source>
        <dbReference type="EMBL" id="RUL60355.1"/>
    </source>
</evidence>
<dbReference type="PANTHER" id="PTHR30069:SF29">
    <property type="entry name" value="HEMOGLOBIN AND HEMOGLOBIN-HAPTOGLOBIN-BINDING PROTEIN 1-RELATED"/>
    <property type="match status" value="1"/>
</dbReference>
<organism evidence="3 4">
    <name type="scientific">Prevotella koreensis</name>
    <dbReference type="NCBI Taxonomy" id="2490854"/>
    <lineage>
        <taxon>Bacteria</taxon>
        <taxon>Pseudomonadati</taxon>
        <taxon>Bacteroidota</taxon>
        <taxon>Bacteroidia</taxon>
        <taxon>Bacteroidales</taxon>
        <taxon>Prevotellaceae</taxon>
        <taxon>Prevotella</taxon>
    </lineage>
</organism>
<proteinExistence type="predicted"/>
<dbReference type="Proteomes" id="UP000278983">
    <property type="component" value="Unassembled WGS sequence"/>
</dbReference>
<evidence type="ECO:0000259" key="2">
    <source>
        <dbReference type="Pfam" id="PF07715"/>
    </source>
</evidence>
<keyword evidence="1" id="KW-0732">Signal</keyword>
<dbReference type="SUPFAM" id="SSF56935">
    <property type="entry name" value="Porins"/>
    <property type="match status" value="1"/>
</dbReference>
<dbReference type="PANTHER" id="PTHR30069">
    <property type="entry name" value="TONB-DEPENDENT OUTER MEMBRANE RECEPTOR"/>
    <property type="match status" value="1"/>
</dbReference>
<dbReference type="InterPro" id="IPR039426">
    <property type="entry name" value="TonB-dep_rcpt-like"/>
</dbReference>
<evidence type="ECO:0000256" key="1">
    <source>
        <dbReference type="ARBA" id="ARBA00022729"/>
    </source>
</evidence>
<name>A0A432LN90_9BACT</name>
<sequence>MRSWLICLLCFVFSVSYGQIKKSRLDSIQNVAEVVVMSRLTFREVIPSHTLNVEQLKRLNSHNVADALRYFAGLQLKDYGGVGGIKTANIRSMGTNHLGIFYDGVELGNAQNGQIDLGQFSLDNVEEITLYNGQKSAIFQPASEFGNAGSVYIRTRRPRFAIGENRHLRFNIKYGSSDMVALSTLWEERISEAVSSSMSAGIISSSGKYDFRYRRITPDGTVAYDTTATRQNGDIWALRAEANLNGVFEQGAWNIKAYTYHSGRGIPGAIVNNVWRRGERQWDHNTFAQASLQKSIGNVFSTRLLTKYVHYNTHYINRDTTTLMIDNRYRQQEFYVSSSNVFEII</sequence>
<dbReference type="GO" id="GO:0044718">
    <property type="term" value="P:siderophore transmembrane transport"/>
    <property type="evidence" value="ECO:0007669"/>
    <property type="project" value="TreeGrafter"/>
</dbReference>
<gene>
    <name evidence="3" type="ORF">EHV08_06500</name>
</gene>
<reference evidence="3 4" key="1">
    <citation type="submission" date="2018-12" db="EMBL/GenBank/DDBJ databases">
        <title>Genome sequencing of Prevotella sp. KCOM 3155 (= JS262).</title>
        <authorList>
            <person name="Kook J.-K."/>
            <person name="Park S.-N."/>
            <person name="Lim Y.K."/>
        </authorList>
    </citation>
    <scope>NUCLEOTIDE SEQUENCE [LARGE SCALE GENOMIC DNA]</scope>
    <source>
        <strain evidence="3 4">KCOM 3155</strain>
    </source>
</reference>
<dbReference type="Pfam" id="PF07715">
    <property type="entry name" value="Plug"/>
    <property type="match status" value="1"/>
</dbReference>
<keyword evidence="4" id="KW-1185">Reference proteome</keyword>
<comment type="caution">
    <text evidence="3">The sequence shown here is derived from an EMBL/GenBank/DDBJ whole genome shotgun (WGS) entry which is preliminary data.</text>
</comment>
<dbReference type="Gene3D" id="2.170.130.10">
    <property type="entry name" value="TonB-dependent receptor, plug domain"/>
    <property type="match status" value="1"/>
</dbReference>
<dbReference type="InterPro" id="IPR012910">
    <property type="entry name" value="Plug_dom"/>
</dbReference>
<dbReference type="InterPro" id="IPR037066">
    <property type="entry name" value="Plug_dom_sf"/>
</dbReference>
<dbReference type="AlphaFoldDB" id="A0A432LN90"/>
<dbReference type="GO" id="GO:0009279">
    <property type="term" value="C:cell outer membrane"/>
    <property type="evidence" value="ECO:0007669"/>
    <property type="project" value="TreeGrafter"/>
</dbReference>
<dbReference type="EMBL" id="RYYU01000001">
    <property type="protein sequence ID" value="RUL60355.1"/>
    <property type="molecule type" value="Genomic_DNA"/>
</dbReference>
<accession>A0A432LN90</accession>
<dbReference type="OrthoDB" id="9762903at2"/>
<feature type="domain" description="TonB-dependent receptor plug" evidence="2">
    <location>
        <begin position="50"/>
        <end position="141"/>
    </location>
</feature>
<dbReference type="GO" id="GO:0015344">
    <property type="term" value="F:siderophore uptake transmembrane transporter activity"/>
    <property type="evidence" value="ECO:0007669"/>
    <property type="project" value="TreeGrafter"/>
</dbReference>
<protein>
    <recommendedName>
        <fullName evidence="2">TonB-dependent receptor plug domain-containing protein</fullName>
    </recommendedName>
</protein>